<protein>
    <recommendedName>
        <fullName evidence="4">YppG-like protein</fullName>
    </recommendedName>
</protein>
<evidence type="ECO:0000313" key="2">
    <source>
        <dbReference type="EMBL" id="ADU31265.1"/>
    </source>
</evidence>
<name>E6TYT0_EVAC2</name>
<gene>
    <name evidence="2" type="ordered locus">Bcell_3015</name>
</gene>
<dbReference type="KEGG" id="bco:Bcell_3015"/>
<dbReference type="Proteomes" id="UP000001401">
    <property type="component" value="Chromosome"/>
</dbReference>
<organism evidence="2 3">
    <name type="scientific">Evansella cellulosilytica (strain ATCC 21833 / DSM 2522 / FERM P-1141 / JCM 9156 / N-4)</name>
    <name type="common">Bacillus cellulosilyticus</name>
    <dbReference type="NCBI Taxonomy" id="649639"/>
    <lineage>
        <taxon>Bacteria</taxon>
        <taxon>Bacillati</taxon>
        <taxon>Bacillota</taxon>
        <taxon>Bacilli</taxon>
        <taxon>Bacillales</taxon>
        <taxon>Bacillaceae</taxon>
        <taxon>Evansella</taxon>
    </lineage>
</organism>
<dbReference type="RefSeq" id="WP_013489596.1">
    <property type="nucleotide sequence ID" value="NC_014829.1"/>
</dbReference>
<evidence type="ECO:0008006" key="4">
    <source>
        <dbReference type="Google" id="ProtNLM"/>
    </source>
</evidence>
<proteinExistence type="predicted"/>
<feature type="compositionally biased region" description="Basic and acidic residues" evidence="1">
    <location>
        <begin position="1"/>
        <end position="15"/>
    </location>
</feature>
<feature type="compositionally biased region" description="Low complexity" evidence="1">
    <location>
        <begin position="28"/>
        <end position="77"/>
    </location>
</feature>
<keyword evidence="3" id="KW-1185">Reference proteome</keyword>
<dbReference type="OrthoDB" id="2890507at2"/>
<reference evidence="2" key="1">
    <citation type="submission" date="2010-12" db="EMBL/GenBank/DDBJ databases">
        <title>Complete sequence of Bacillus cellulosilyticus DSM 2522.</title>
        <authorList>
            <consortium name="US DOE Joint Genome Institute"/>
            <person name="Lucas S."/>
            <person name="Copeland A."/>
            <person name="Lapidus A."/>
            <person name="Cheng J.-F."/>
            <person name="Bruce D."/>
            <person name="Goodwin L."/>
            <person name="Pitluck S."/>
            <person name="Chertkov O."/>
            <person name="Detter J.C."/>
            <person name="Han C."/>
            <person name="Tapia R."/>
            <person name="Land M."/>
            <person name="Hauser L."/>
            <person name="Jeffries C."/>
            <person name="Kyrpides N."/>
            <person name="Ivanova N."/>
            <person name="Mikhailova N."/>
            <person name="Brumm P."/>
            <person name="Mead D."/>
            <person name="Woyke T."/>
        </authorList>
    </citation>
    <scope>NUCLEOTIDE SEQUENCE [LARGE SCALE GENOMIC DNA]</scope>
    <source>
        <strain evidence="2">DSM 2522</strain>
    </source>
</reference>
<accession>E6TYT0</accession>
<evidence type="ECO:0000313" key="3">
    <source>
        <dbReference type="Proteomes" id="UP000001401"/>
    </source>
</evidence>
<dbReference type="HOGENOM" id="CLU_1802183_0_0_9"/>
<feature type="region of interest" description="Disordered" evidence="1">
    <location>
        <begin position="1"/>
        <end position="90"/>
    </location>
</feature>
<dbReference type="EMBL" id="CP002394">
    <property type="protein sequence ID" value="ADU31265.1"/>
    <property type="molecule type" value="Genomic_DNA"/>
</dbReference>
<dbReference type="AlphaFoldDB" id="E6TYT0"/>
<evidence type="ECO:0000256" key="1">
    <source>
        <dbReference type="SAM" id="MobiDB-lite"/>
    </source>
</evidence>
<sequence length="143" mass="16650">MHQGRQESHTRHRDPFSQMMFGPPRPPMQQAQQYQQQYHPQQQQVQHIQQPQQQTQHTQYPHPQQQPFQNQPQFPQHMGTPMGHQGAGKKINSKKMMSYITKEDGTLDYAKIGNGFQQVYGIAGQVTPMIKKITPFITKFIAK</sequence>